<dbReference type="Gene3D" id="2.160.20.10">
    <property type="entry name" value="Single-stranded right-handed beta-helix, Pectin lyase-like"/>
    <property type="match status" value="1"/>
</dbReference>
<evidence type="ECO:0000256" key="1">
    <source>
        <dbReference type="SAM" id="SignalP"/>
    </source>
</evidence>
<dbReference type="AlphaFoldDB" id="A0AAF0CGT8"/>
<dbReference type="SUPFAM" id="SSF51126">
    <property type="entry name" value="Pectin lyase-like"/>
    <property type="match status" value="1"/>
</dbReference>
<dbReference type="CDD" id="cd00063">
    <property type="entry name" value="FN3"/>
    <property type="match status" value="1"/>
</dbReference>
<dbReference type="Proteomes" id="UP001218638">
    <property type="component" value="Chromosome"/>
</dbReference>
<evidence type="ECO:0000313" key="3">
    <source>
        <dbReference type="EMBL" id="WED63722.1"/>
    </source>
</evidence>
<dbReference type="InterPro" id="IPR039513">
    <property type="entry name" value="PL-6"/>
</dbReference>
<keyword evidence="1" id="KW-0732">Signal</keyword>
<dbReference type="InterPro" id="IPR012334">
    <property type="entry name" value="Pectin_lyas_fold"/>
</dbReference>
<dbReference type="EMBL" id="CP119075">
    <property type="protein sequence ID" value="WED63722.1"/>
    <property type="molecule type" value="Genomic_DNA"/>
</dbReference>
<dbReference type="Pfam" id="PF14592">
    <property type="entry name" value="Chondroitinas_B"/>
    <property type="match status" value="1"/>
</dbReference>
<feature type="chain" id="PRO_5042245988" evidence="1">
    <location>
        <begin position="21"/>
        <end position="1188"/>
    </location>
</feature>
<keyword evidence="4" id="KW-1185">Reference proteome</keyword>
<dbReference type="InterPro" id="IPR006626">
    <property type="entry name" value="PbH1"/>
</dbReference>
<dbReference type="SUPFAM" id="SSF49265">
    <property type="entry name" value="Fibronectin type III"/>
    <property type="match status" value="1"/>
</dbReference>
<proteinExistence type="predicted"/>
<dbReference type="RefSeq" id="WP_330929929.1">
    <property type="nucleotide sequence ID" value="NZ_CP119075.1"/>
</dbReference>
<dbReference type="CDD" id="cd14251">
    <property type="entry name" value="PL-6"/>
    <property type="match status" value="1"/>
</dbReference>
<dbReference type="InterPro" id="IPR003961">
    <property type="entry name" value="FN3_dom"/>
</dbReference>
<dbReference type="InterPro" id="IPR036116">
    <property type="entry name" value="FN3_sf"/>
</dbReference>
<dbReference type="PROSITE" id="PS50853">
    <property type="entry name" value="FN3"/>
    <property type="match status" value="1"/>
</dbReference>
<name>A0AAF0CGT8_9BACT</name>
<protein>
    <submittedName>
        <fullName evidence="3">Chondroitinase-B domain-containing protein</fullName>
    </submittedName>
</protein>
<organism evidence="3 4">
    <name type="scientific">Synoicihabitans lomoniglobus</name>
    <dbReference type="NCBI Taxonomy" id="2909285"/>
    <lineage>
        <taxon>Bacteria</taxon>
        <taxon>Pseudomonadati</taxon>
        <taxon>Verrucomicrobiota</taxon>
        <taxon>Opitutia</taxon>
        <taxon>Opitutales</taxon>
        <taxon>Opitutaceae</taxon>
        <taxon>Synoicihabitans</taxon>
    </lineage>
</organism>
<feature type="domain" description="Fibronectin type-III" evidence="2">
    <location>
        <begin position="273"/>
        <end position="362"/>
    </location>
</feature>
<reference evidence="3" key="1">
    <citation type="submission" date="2023-03" db="EMBL/GenBank/DDBJ databases">
        <title>Lomoglobus Profundus gen. nov., sp. nov., a novel member of the phylum Verrucomicrobia, isolated from deep-marine sediment of South China Sea.</title>
        <authorList>
            <person name="Ahmad T."/>
            <person name="Ishaq S.E."/>
            <person name="Wang F."/>
        </authorList>
    </citation>
    <scope>NUCLEOTIDE SEQUENCE</scope>
    <source>
        <strain evidence="3">LMO-M01</strain>
    </source>
</reference>
<dbReference type="InterPro" id="IPR013783">
    <property type="entry name" value="Ig-like_fold"/>
</dbReference>
<accession>A0AAF0CGT8</accession>
<feature type="signal peptide" evidence="1">
    <location>
        <begin position="1"/>
        <end position="20"/>
    </location>
</feature>
<dbReference type="InterPro" id="IPR011050">
    <property type="entry name" value="Pectin_lyase_fold/virulence"/>
</dbReference>
<dbReference type="KEGG" id="slom:PXH66_15405"/>
<sequence>MKLFTPFLAVWAASALVSSAQTYWQDSFESDAPGSAPAGAYTVSPSSRTTTNGAMVVAAETSPANPGPGNALYLYDLSGDLTSGDPTHLRADFNGGTNVSNVRVDFDFRRGFAAIDPADEDTRFHFAVARSGDSLNNSDFRPFELRILNRGDLVVNSIAGSATVATHQTDAINHVTLLINSHDTNSVTFSDPALGNELIAPNTFVVYLNHASVGTFAFHQTPDPTNAPQIDFLAENNDLGQFAFYQDSRRQGELLVDNISITAITEPVTTVAAPTGLAGTASDAFTVDLNWTDQADNEGYYIVRRQEGDGTNWIIAELPANSTSYTDTGVEESTTYNYTVQAGAAMIMSDASNVAVISTPAQVGPVIRSVTAPDFVLSGETAIVTVSTAGAAPLSYQWYRGVTGDTARPIAGATSRTLSLPGFTASANVWLRVSNASGAVDSDTVALTVQTPGTTIVTTEAQLNAAIAAAGAGDTILLADGTWNDVVIRFSGVGTATAPITVGAVTPGSVIMRGASRAQVGGDYLILRDLIFSGPYSGNDDEVIQFRNSGTMAEHCRVTNVALINYVPAAGTDTDWVSFYGRHNRLDHCYFKGHDVPGVTVVVWLDGSPNDHRIDHNHFDERASGGGANGWETIRIGTSDYSLSSSRTIVEHNLFSRQDGEIEIISNKSGDNIYRYNTFLDCAGTLTLRHGDRCRVDSNYFLGRGRSGSGGVRVIGTDHVIVNNHFEGTAARDGAAITIYAGVSSGALNEYYAAHRALVAHNTFVNNNGLAIHVGTGFGSRNRTVLPTDVTLANNLVTRPGSASNSLFGGDAVADQTWTHNLYQGGTVGSAPAAGFTAFDPQFKFDALRLLSLPTASTPAPALAEVTLDIEGRTRGAMSDIGAHELSSTVAAVVTGAATTLTTGPSYLAASRTVGTPNARLVNSSVRAVSESGAAILINGFVIGGNDLKSVLVRTIGPGLATYGVDGFMPQPSVVVFNAAGTELDRNAGWDQDDGGADLARASAAVGAFALEAGVADSAVIATLSPGAYTAQVQPVDGTGGTVLVEVYDLTPGSSSLTNQSARGEVRAGQEVLIAGFVVDGTAPRRALVRCVGPGLAGFGVADAIDDLTLRVFDRAGEVVIDNDNWSSAGNAAAIASAASAVGAFALEEGSADAAALLTLPPGPYTVHTSGVGGDTGTALIEIYFLEN</sequence>
<evidence type="ECO:0000313" key="4">
    <source>
        <dbReference type="Proteomes" id="UP001218638"/>
    </source>
</evidence>
<dbReference type="Gene3D" id="2.60.40.10">
    <property type="entry name" value="Immunoglobulins"/>
    <property type="match status" value="1"/>
</dbReference>
<evidence type="ECO:0000259" key="2">
    <source>
        <dbReference type="PROSITE" id="PS50853"/>
    </source>
</evidence>
<dbReference type="SMART" id="SM00710">
    <property type="entry name" value="PbH1"/>
    <property type="match status" value="6"/>
</dbReference>
<gene>
    <name evidence="3" type="ORF">PXH66_15405</name>
</gene>